<evidence type="ECO:0000313" key="4">
    <source>
        <dbReference type="Proteomes" id="UP000258501"/>
    </source>
</evidence>
<feature type="domain" description="HTH crp-type" evidence="2">
    <location>
        <begin position="17"/>
        <end position="72"/>
    </location>
</feature>
<evidence type="ECO:0000259" key="2">
    <source>
        <dbReference type="Pfam" id="PF13545"/>
    </source>
</evidence>
<dbReference type="GO" id="GO:0006355">
    <property type="term" value="P:regulation of DNA-templated transcription"/>
    <property type="evidence" value="ECO:0007669"/>
    <property type="project" value="InterPro"/>
</dbReference>
<dbReference type="Pfam" id="PF13545">
    <property type="entry name" value="HTH_Crp_2"/>
    <property type="match status" value="1"/>
</dbReference>
<dbReference type="InterPro" id="IPR036390">
    <property type="entry name" value="WH_DNA-bd_sf"/>
</dbReference>
<dbReference type="EMBL" id="KC699836">
    <property type="protein sequence ID" value="AGK86998.1"/>
    <property type="molecule type" value="Genomic_DNA"/>
</dbReference>
<sequence length="564" mass="65086">MEYGVYLESSIVDLKPRVLDFLTKIVEKAKEIKDFSIAFKKKELAELAGKDTRTVSRYLSELEEKDIIQTKGVRGRAGGTVIVFNTKLIRFDTSDKAFINSDEPISIDDIVEKKIPKKEKEPKKKTRNRRTKQQMIEAKILRSKEQEELDKLNKELKELGGVPTWDWFKKTDDPVGNYRTYLLSRLYNRYAALFTDRHNAEVDVYGEGNKVPVVSNSYDVLPEEFFGSSRWKQFEKFRQFCEENDIQADIYLSAQFSRSVYTGALNNSKKVLPFVNALIGDTAYDVYKQYCDYQKRNSVTYVTYQQIPAQFADDFVVRAIIEAYETAEVGTGLLHFRHSIDDFLTGVGVTDKEEALIDFYRLTEENLLNEKVSLKTRDTIKKFVLLQSMILSGGATRLPSYFILGLEHTQVVLASIRKMAQTKEQARDLQAKALGMLLHPTTDQKEQMNSGKIYAYQYSVLDETPKVLELIMDRKNLHLSLSDLNEAFREYGKEKIPVDDYSVLDIDQIVKFMDNGEYIDEDSIVNYDNIAVKREWELTTELSEGDFLAEAVDEFFKEDDTLVN</sequence>
<dbReference type="Gene3D" id="1.10.10.10">
    <property type="entry name" value="Winged helix-like DNA-binding domain superfamily/Winged helix DNA-binding domain"/>
    <property type="match status" value="1"/>
</dbReference>
<dbReference type="InterPro" id="IPR012318">
    <property type="entry name" value="HTH_CRP"/>
</dbReference>
<organism evidence="3 4">
    <name type="scientific">Bacillus phage SIOphi</name>
    <dbReference type="NCBI Taxonomy" id="1285382"/>
    <lineage>
        <taxon>Viruses</taxon>
        <taxon>Duplodnaviria</taxon>
        <taxon>Heunggongvirae</taxon>
        <taxon>Uroviricota</taxon>
        <taxon>Caudoviricetes</taxon>
        <taxon>Herelleviridae</taxon>
        <taxon>Bastillevirinae</taxon>
        <taxon>Siophivirus</taxon>
        <taxon>Siophivirus SIOphi</taxon>
    </lineage>
</organism>
<evidence type="ECO:0000256" key="1">
    <source>
        <dbReference type="SAM" id="Coils"/>
    </source>
</evidence>
<keyword evidence="4" id="KW-1185">Reference proteome</keyword>
<dbReference type="InterPro" id="IPR036388">
    <property type="entry name" value="WH-like_DNA-bd_sf"/>
</dbReference>
<gene>
    <name evidence="3" type="ORF">SIOphi_00950</name>
</gene>
<keyword evidence="1" id="KW-0175">Coiled coil</keyword>
<dbReference type="OrthoDB" id="2009at10239"/>
<feature type="coiled-coil region" evidence="1">
    <location>
        <begin position="135"/>
        <end position="162"/>
    </location>
</feature>
<evidence type="ECO:0000313" key="3">
    <source>
        <dbReference type="EMBL" id="AGK86998.1"/>
    </source>
</evidence>
<dbReference type="SUPFAM" id="SSF46785">
    <property type="entry name" value="Winged helix' DNA-binding domain"/>
    <property type="match status" value="1"/>
</dbReference>
<dbReference type="Proteomes" id="UP000258501">
    <property type="component" value="Segment"/>
</dbReference>
<name>R4JF58_9CAUD</name>
<protein>
    <recommendedName>
        <fullName evidence="2">HTH crp-type domain-containing protein</fullName>
    </recommendedName>
</protein>
<accession>R4JF58</accession>
<dbReference type="GO" id="GO:0003677">
    <property type="term" value="F:DNA binding"/>
    <property type="evidence" value="ECO:0007669"/>
    <property type="project" value="InterPro"/>
</dbReference>
<proteinExistence type="predicted"/>
<reference evidence="3 4" key="1">
    <citation type="submission" date="2013-02" db="EMBL/GenBank/DDBJ databases">
        <authorList>
            <person name="Lukaszewicz M."/>
            <person name="Biegalska A."/>
            <person name="Krasowska A."/>
        </authorList>
    </citation>
    <scope>NUCLEOTIDE SEQUENCE [LARGE SCALE GENOMIC DNA]</scope>
</reference>